<organism evidence="2">
    <name type="scientific">candidate division WOR-3 bacterium</name>
    <dbReference type="NCBI Taxonomy" id="2052148"/>
    <lineage>
        <taxon>Bacteria</taxon>
        <taxon>Bacteria division WOR-3</taxon>
    </lineage>
</organism>
<reference evidence="2" key="1">
    <citation type="journal article" date="2020" name="mSystems">
        <title>Genome- and Community-Level Interaction Insights into Carbon Utilization and Element Cycling Functions of Hydrothermarchaeota in Hydrothermal Sediment.</title>
        <authorList>
            <person name="Zhou Z."/>
            <person name="Liu Y."/>
            <person name="Xu W."/>
            <person name="Pan J."/>
            <person name="Luo Z.H."/>
            <person name="Li M."/>
        </authorList>
    </citation>
    <scope>NUCLEOTIDE SEQUENCE [LARGE SCALE GENOMIC DNA]</scope>
    <source>
        <strain evidence="2">HyVt-28</strain>
    </source>
</reference>
<evidence type="ECO:0000259" key="1">
    <source>
        <dbReference type="Pfam" id="PF13320"/>
    </source>
</evidence>
<gene>
    <name evidence="2" type="ORF">ENH14_00260</name>
</gene>
<sequence length="163" mass="19535">MWPVISFRFGIKGILIWNTNYWTSNLAYPDTFQNPYLDPMSYQRGYGKWKGYIHYWKNGNGRLIYPPPEVFLKYTPVLSAPVSSLRWEALRDGMEDYEYLHMLKSLEVNEDLPQYIREEIKKLLRKINALVQSPTTFPRNPGEWENIRYKMGYLLEKANEYIH</sequence>
<dbReference type="EMBL" id="DRDR01000013">
    <property type="protein sequence ID" value="HDL59870.1"/>
    <property type="molecule type" value="Genomic_DNA"/>
</dbReference>
<dbReference type="AlphaFoldDB" id="A0A7V0Q6Y5"/>
<dbReference type="Pfam" id="PF13320">
    <property type="entry name" value="GH123_cat"/>
    <property type="match status" value="1"/>
</dbReference>
<evidence type="ECO:0000313" key="2">
    <source>
        <dbReference type="EMBL" id="HDL59870.1"/>
    </source>
</evidence>
<feature type="domain" description="Glycoside hydrolase 123 catalytic" evidence="1">
    <location>
        <begin position="3"/>
        <end position="103"/>
    </location>
</feature>
<protein>
    <submittedName>
        <fullName evidence="2">DUF4091 domain-containing protein</fullName>
    </submittedName>
</protein>
<dbReference type="InterPro" id="IPR025150">
    <property type="entry name" value="GH123_cat"/>
</dbReference>
<dbReference type="Proteomes" id="UP000886381">
    <property type="component" value="Unassembled WGS sequence"/>
</dbReference>
<comment type="caution">
    <text evidence="2">The sequence shown here is derived from an EMBL/GenBank/DDBJ whole genome shotgun (WGS) entry which is preliminary data.</text>
</comment>
<name>A0A7V0Q6Y5_UNCW3</name>
<proteinExistence type="predicted"/>
<accession>A0A7V0Q6Y5</accession>